<keyword evidence="5 8" id="KW-1133">Transmembrane helix</keyword>
<keyword evidence="6 8" id="KW-0472">Membrane</keyword>
<feature type="transmembrane region" description="Helical" evidence="8">
    <location>
        <begin position="58"/>
        <end position="80"/>
    </location>
</feature>
<evidence type="ECO:0000256" key="2">
    <source>
        <dbReference type="ARBA" id="ARBA00022448"/>
    </source>
</evidence>
<evidence type="ECO:0000256" key="3">
    <source>
        <dbReference type="ARBA" id="ARBA00022475"/>
    </source>
</evidence>
<dbReference type="PANTHER" id="PTHR21444">
    <property type="entry name" value="COILED-COIL DOMAIN-CONTAINING PROTEIN 180"/>
    <property type="match status" value="1"/>
</dbReference>
<dbReference type="RefSeq" id="XP_014674992.1">
    <property type="nucleotide sequence ID" value="XM_014819506.1"/>
</dbReference>
<keyword evidence="4 8" id="KW-0812">Transmembrane</keyword>
<keyword evidence="2" id="KW-0813">Transport</keyword>
<comment type="subcellular location">
    <subcellularLocation>
        <location evidence="1">Cell membrane</location>
        <topology evidence="1">Multi-pass membrane protein</topology>
    </subcellularLocation>
</comment>
<gene>
    <name evidence="10" type="primary">LOC106815081</name>
</gene>
<evidence type="ECO:0000313" key="10">
    <source>
        <dbReference type="RefSeq" id="XP_014674992.1"/>
    </source>
</evidence>
<name>A0ABM1ES21_PRICU</name>
<evidence type="ECO:0000313" key="9">
    <source>
        <dbReference type="Proteomes" id="UP000695022"/>
    </source>
</evidence>
<evidence type="ECO:0000256" key="8">
    <source>
        <dbReference type="SAM" id="Phobius"/>
    </source>
</evidence>
<keyword evidence="9" id="KW-1185">Reference proteome</keyword>
<dbReference type="Proteomes" id="UP000695022">
    <property type="component" value="Unplaced"/>
</dbReference>
<dbReference type="GeneID" id="106815081"/>
<feature type="transmembrane region" description="Helical" evidence="8">
    <location>
        <begin position="20"/>
        <end position="38"/>
    </location>
</feature>
<accession>A0ABM1ES21</accession>
<dbReference type="Pfam" id="PF14752">
    <property type="entry name" value="RBP_receptor"/>
    <property type="match status" value="1"/>
</dbReference>
<organism evidence="9 10">
    <name type="scientific">Priapulus caudatus</name>
    <name type="common">Priapulid worm</name>
    <dbReference type="NCBI Taxonomy" id="37621"/>
    <lineage>
        <taxon>Eukaryota</taxon>
        <taxon>Metazoa</taxon>
        <taxon>Ecdysozoa</taxon>
        <taxon>Scalidophora</taxon>
        <taxon>Priapulida</taxon>
        <taxon>Priapulimorpha</taxon>
        <taxon>Priapulimorphida</taxon>
        <taxon>Priapulidae</taxon>
        <taxon>Priapulus</taxon>
    </lineage>
</organism>
<reference evidence="10" key="1">
    <citation type="submission" date="2025-08" db="UniProtKB">
        <authorList>
            <consortium name="RefSeq"/>
        </authorList>
    </citation>
    <scope>IDENTIFICATION</scope>
</reference>
<evidence type="ECO:0000256" key="1">
    <source>
        <dbReference type="ARBA" id="ARBA00004651"/>
    </source>
</evidence>
<evidence type="ECO:0000256" key="4">
    <source>
        <dbReference type="ARBA" id="ARBA00022692"/>
    </source>
</evidence>
<feature type="transmembrane region" description="Helical" evidence="8">
    <location>
        <begin position="194"/>
        <end position="216"/>
    </location>
</feature>
<evidence type="ECO:0000256" key="5">
    <source>
        <dbReference type="ARBA" id="ARBA00022989"/>
    </source>
</evidence>
<keyword evidence="3" id="KW-1003">Cell membrane</keyword>
<dbReference type="PANTHER" id="PTHR21444:SF15">
    <property type="entry name" value="RECEPTOR FOR RETINOL UPTAKE STRA6"/>
    <property type="match status" value="1"/>
</dbReference>
<evidence type="ECO:0000256" key="6">
    <source>
        <dbReference type="ARBA" id="ARBA00023136"/>
    </source>
</evidence>
<proteinExistence type="predicted"/>
<sequence length="292" mass="33416">MLIAVVIAHSPFFSCLSSPYHLIGYSIGCAYSIMWLVIKLVQFFSLEACSPQAAYVGMLDGVVIAGYSFIFIRFLVLLFLEIKEGNRDLLERDKSAETMITSDHHALYVRALLLKRKLPTDTSTGPDRFWLEMYKNIYLYRSHPGFKYSTRMIASMLLAFLIVYWTSILVFFGARTVTENIEDSDMKSAVKICWYISAVLATLIISYSIMATVAFYRRDLLNAFRGNWDFLPRYYDPQAHHLLARASRFPGYQAAYLIIGKCTFTPSTIRMSSMTPQLPITRYEKAQKGCCC</sequence>
<evidence type="ECO:0000256" key="7">
    <source>
        <dbReference type="ARBA" id="ARBA00023170"/>
    </source>
</evidence>
<feature type="transmembrane region" description="Helical" evidence="8">
    <location>
        <begin position="152"/>
        <end position="174"/>
    </location>
</feature>
<keyword evidence="7" id="KW-0675">Receptor</keyword>
<protein>
    <submittedName>
        <fullName evidence="10">Uncharacterized protein LOC106815081</fullName>
    </submittedName>
</protein>
<dbReference type="InterPro" id="IPR026612">
    <property type="entry name" value="STRA6-like"/>
</dbReference>